<organism evidence="1 2">
    <name type="scientific">Stutzerimonas stutzeri</name>
    <name type="common">Pseudomonas stutzeri</name>
    <dbReference type="NCBI Taxonomy" id="316"/>
    <lineage>
        <taxon>Bacteria</taxon>
        <taxon>Pseudomonadati</taxon>
        <taxon>Pseudomonadota</taxon>
        <taxon>Gammaproteobacteria</taxon>
        <taxon>Pseudomonadales</taxon>
        <taxon>Pseudomonadaceae</taxon>
        <taxon>Stutzerimonas</taxon>
    </lineage>
</organism>
<dbReference type="Proteomes" id="UP000019522">
    <property type="component" value="Chromosome"/>
</dbReference>
<dbReference type="AlphaFoldDB" id="W8R4S1"/>
<name>W8R4S1_STUST</name>
<dbReference type="OrthoDB" id="7018724at2"/>
<evidence type="ECO:0000313" key="1">
    <source>
        <dbReference type="EMBL" id="AHL77634.1"/>
    </source>
</evidence>
<dbReference type="KEGG" id="pstt:CH92_09925"/>
<reference evidence="2" key="1">
    <citation type="journal article" date="2014" name="Genome Announc.">
        <title>Complete Genome Sequence of the Highly Transformable Pseudomonas stutzeri Strain 28a24.</title>
        <authorList>
            <person name="Smith B.A."/>
            <person name="Dougherty K.M."/>
            <person name="Baltrus D.A."/>
        </authorList>
    </citation>
    <scope>NUCLEOTIDE SEQUENCE [LARGE SCALE GENOMIC DNA]</scope>
    <source>
        <strain evidence="2">28a24</strain>
    </source>
</reference>
<reference evidence="1 2" key="2">
    <citation type="submission" date="2014-03" db="EMBL/GenBank/DDBJ databases">
        <authorList>
            <person name="Baltrus D."/>
            <person name="Dougherty K."/>
        </authorList>
    </citation>
    <scope>NUCLEOTIDE SEQUENCE</scope>
    <source>
        <strain evidence="1 2">28a24</strain>
    </source>
</reference>
<evidence type="ECO:0000313" key="2">
    <source>
        <dbReference type="Proteomes" id="UP000019522"/>
    </source>
</evidence>
<gene>
    <name evidence="1" type="ORF">CH92_09925</name>
</gene>
<proteinExistence type="predicted"/>
<accession>W8R4S1</accession>
<dbReference type="PATRIC" id="fig|316.77.peg.1984"/>
<dbReference type="EMBL" id="CP007441">
    <property type="protein sequence ID" value="AHL77634.1"/>
    <property type="molecule type" value="Genomic_DNA"/>
</dbReference>
<dbReference type="RefSeq" id="WP_025241591.1">
    <property type="nucleotide sequence ID" value="NZ_CP007441.1"/>
</dbReference>
<sequence>MKKIQDEAEIWADGYSFVEFQRTGTGLIPYHHEFRSSTPAPPVASPLRLAQGESESGWTPWVFLA</sequence>
<protein>
    <submittedName>
        <fullName evidence="1">Uncharacterized protein</fullName>
    </submittedName>
</protein>